<reference evidence="1" key="1">
    <citation type="submission" date="2014-09" db="EMBL/GenBank/DDBJ databases">
        <authorList>
            <person name="Magalhaes I.L.F."/>
            <person name="Oliveira U."/>
            <person name="Santos F.R."/>
            <person name="Vidigal T.H.D.A."/>
            <person name="Brescovit A.D."/>
            <person name="Santos A.J."/>
        </authorList>
    </citation>
    <scope>NUCLEOTIDE SEQUENCE</scope>
    <source>
        <tissue evidence="1">Shoot tissue taken approximately 20 cm above the soil surface</tissue>
    </source>
</reference>
<accession>A0A0A9E9X9</accession>
<evidence type="ECO:0000313" key="1">
    <source>
        <dbReference type="EMBL" id="JAD94695.1"/>
    </source>
</evidence>
<reference evidence="1" key="2">
    <citation type="journal article" date="2015" name="Data Brief">
        <title>Shoot transcriptome of the giant reed, Arundo donax.</title>
        <authorList>
            <person name="Barrero R.A."/>
            <person name="Guerrero F.D."/>
            <person name="Moolhuijzen P."/>
            <person name="Goolsby J.A."/>
            <person name="Tidwell J."/>
            <person name="Bellgard S.E."/>
            <person name="Bellgard M.I."/>
        </authorList>
    </citation>
    <scope>NUCLEOTIDE SEQUENCE</scope>
    <source>
        <tissue evidence="1">Shoot tissue taken approximately 20 cm above the soil surface</tissue>
    </source>
</reference>
<dbReference type="AlphaFoldDB" id="A0A0A9E9X9"/>
<protein>
    <submittedName>
        <fullName evidence="1">Uncharacterized protein</fullName>
    </submittedName>
</protein>
<dbReference type="EMBL" id="GBRH01203200">
    <property type="protein sequence ID" value="JAD94695.1"/>
    <property type="molecule type" value="Transcribed_RNA"/>
</dbReference>
<organism evidence="1">
    <name type="scientific">Arundo donax</name>
    <name type="common">Giant reed</name>
    <name type="synonym">Donax arundinaceus</name>
    <dbReference type="NCBI Taxonomy" id="35708"/>
    <lineage>
        <taxon>Eukaryota</taxon>
        <taxon>Viridiplantae</taxon>
        <taxon>Streptophyta</taxon>
        <taxon>Embryophyta</taxon>
        <taxon>Tracheophyta</taxon>
        <taxon>Spermatophyta</taxon>
        <taxon>Magnoliopsida</taxon>
        <taxon>Liliopsida</taxon>
        <taxon>Poales</taxon>
        <taxon>Poaceae</taxon>
        <taxon>PACMAD clade</taxon>
        <taxon>Arundinoideae</taxon>
        <taxon>Arundineae</taxon>
        <taxon>Arundo</taxon>
    </lineage>
</organism>
<sequence length="53" mass="6001">MPGSNSILPCRPRAGALRTLVILTRHKIRILRQCQRSQWRFSCSSSCRCDLGA</sequence>
<proteinExistence type="predicted"/>
<name>A0A0A9E9X9_ARUDO</name>